<organism evidence="2 3">
    <name type="scientific">Cephalotus follicularis</name>
    <name type="common">Albany pitcher plant</name>
    <dbReference type="NCBI Taxonomy" id="3775"/>
    <lineage>
        <taxon>Eukaryota</taxon>
        <taxon>Viridiplantae</taxon>
        <taxon>Streptophyta</taxon>
        <taxon>Embryophyta</taxon>
        <taxon>Tracheophyta</taxon>
        <taxon>Spermatophyta</taxon>
        <taxon>Magnoliopsida</taxon>
        <taxon>eudicotyledons</taxon>
        <taxon>Gunneridae</taxon>
        <taxon>Pentapetalae</taxon>
        <taxon>rosids</taxon>
        <taxon>fabids</taxon>
        <taxon>Oxalidales</taxon>
        <taxon>Cephalotaceae</taxon>
        <taxon>Cephalotus</taxon>
    </lineage>
</organism>
<proteinExistence type="predicted"/>
<dbReference type="EMBL" id="BDDD01003978">
    <property type="protein sequence ID" value="GAV86627.1"/>
    <property type="molecule type" value="Genomic_DNA"/>
</dbReference>
<feature type="coiled-coil region" evidence="1">
    <location>
        <begin position="1"/>
        <end position="35"/>
    </location>
</feature>
<keyword evidence="3" id="KW-1185">Reference proteome</keyword>
<evidence type="ECO:0000313" key="3">
    <source>
        <dbReference type="Proteomes" id="UP000187406"/>
    </source>
</evidence>
<comment type="caution">
    <text evidence="2">The sequence shown here is derived from an EMBL/GenBank/DDBJ whole genome shotgun (WGS) entry which is preliminary data.</text>
</comment>
<evidence type="ECO:0008006" key="4">
    <source>
        <dbReference type="Google" id="ProtNLM"/>
    </source>
</evidence>
<evidence type="ECO:0000313" key="2">
    <source>
        <dbReference type="EMBL" id="GAV86627.1"/>
    </source>
</evidence>
<gene>
    <name evidence="2" type="ORF">CFOL_v3_30054</name>
</gene>
<dbReference type="Proteomes" id="UP000187406">
    <property type="component" value="Unassembled WGS sequence"/>
</dbReference>
<keyword evidence="1" id="KW-0175">Coiled coil</keyword>
<sequence>MTTLINKDKSKEEKIDILEKENDSLKIDVHALKKTFSNFSNSREKLEKILGTQRCVFDKAGLGYDEMNNVKHYQNFFERKKKIDKDKLIKEIIKKKNTNVCCYYCERNGHISVSCFYKKNTLSSSKMVRIKKIWVPKGTTVTHPKGAKTCWVPQTKF</sequence>
<dbReference type="InParanoid" id="A0A1Q3D2B2"/>
<accession>A0A1Q3D2B2</accession>
<evidence type="ECO:0000256" key="1">
    <source>
        <dbReference type="SAM" id="Coils"/>
    </source>
</evidence>
<protein>
    <recommendedName>
        <fullName evidence="4">CCHC-type domain-containing protein</fullName>
    </recommendedName>
</protein>
<reference evidence="3" key="1">
    <citation type="submission" date="2016-04" db="EMBL/GenBank/DDBJ databases">
        <title>Cephalotus genome sequencing.</title>
        <authorList>
            <person name="Fukushima K."/>
            <person name="Hasebe M."/>
            <person name="Fang X."/>
        </authorList>
    </citation>
    <scope>NUCLEOTIDE SEQUENCE [LARGE SCALE GENOMIC DNA]</scope>
    <source>
        <strain evidence="3">cv. St1</strain>
    </source>
</reference>
<dbReference type="AlphaFoldDB" id="A0A1Q3D2B2"/>
<name>A0A1Q3D2B2_CEPFO</name>